<dbReference type="InterPro" id="IPR006674">
    <property type="entry name" value="HD_domain"/>
</dbReference>
<protein>
    <recommendedName>
        <fullName evidence="1">HD domain-containing protein</fullName>
    </recommendedName>
</protein>
<dbReference type="GeneID" id="92355596"/>
<dbReference type="EMBL" id="AP031322">
    <property type="protein sequence ID" value="BFH74697.1"/>
    <property type="molecule type" value="Genomic_DNA"/>
</dbReference>
<sequence length="251" mass="28834">MTCCAYYDKNNNCVETYLQHIYCMNLVWDKIKKYYMKNLARVLGKNVDVDRLMRIAFLAHDAGKLLQAYLNKRGSFQYRHEIVGAYVNKELTKAINNDYVSNVIATAVLLHHEGIILSAYAGKYNERIIPLSTIKKVIEISDFTYICNDLMQDPYYEKVKKYYTDEINLMDSIMRKIDKNRVYDTIKDIISFTIVEGLKFRNKVASVLHLLSVVDSVSATLDRGNNEEDAGTQISRLALNGAELIKGVKCK</sequence>
<accession>A0AAT9GUY4</accession>
<evidence type="ECO:0000313" key="2">
    <source>
        <dbReference type="EMBL" id="BFH74697.1"/>
    </source>
</evidence>
<dbReference type="InterPro" id="IPR038257">
    <property type="entry name" value="CRISPR-assoc_Cas3_HD_sf"/>
</dbReference>
<dbReference type="RefSeq" id="WP_369610182.1">
    <property type="nucleotide sequence ID" value="NZ_AP031322.1"/>
</dbReference>
<feature type="domain" description="HD" evidence="1">
    <location>
        <begin position="38"/>
        <end position="137"/>
    </location>
</feature>
<evidence type="ECO:0000259" key="1">
    <source>
        <dbReference type="Pfam" id="PF01966"/>
    </source>
</evidence>
<reference evidence="2" key="1">
    <citation type="submission" date="2024-03" db="EMBL/GenBank/DDBJ databases">
        <title>Complete genome sequence of Sulfurisphaera javensis strain KD-1.</title>
        <authorList>
            <person name="Sakai H."/>
            <person name="Nur N."/>
            <person name="Suwanto A."/>
            <person name="Kurosawa N."/>
        </authorList>
    </citation>
    <scope>NUCLEOTIDE SEQUENCE</scope>
    <source>
        <strain evidence="2">KD-1</strain>
    </source>
</reference>
<dbReference type="KEGG" id="sjv:SJAV_26410"/>
<dbReference type="Gene3D" id="1.10.3210.30">
    <property type="match status" value="1"/>
</dbReference>
<gene>
    <name evidence="2" type="ORF">SJAV_26410</name>
</gene>
<dbReference type="Pfam" id="PF01966">
    <property type="entry name" value="HD"/>
    <property type="match status" value="1"/>
</dbReference>
<organism evidence="2">
    <name type="scientific">Sulfurisphaera javensis</name>
    <dbReference type="NCBI Taxonomy" id="2049879"/>
    <lineage>
        <taxon>Archaea</taxon>
        <taxon>Thermoproteota</taxon>
        <taxon>Thermoprotei</taxon>
        <taxon>Sulfolobales</taxon>
        <taxon>Sulfolobaceae</taxon>
        <taxon>Sulfurisphaera</taxon>
    </lineage>
</organism>
<dbReference type="AlphaFoldDB" id="A0AAT9GUY4"/>
<name>A0AAT9GUY4_9CREN</name>
<proteinExistence type="predicted"/>